<reference evidence="1 2" key="1">
    <citation type="submission" date="2014-11" db="EMBL/GenBank/DDBJ databases">
        <authorList>
            <person name="Diene M.Seydina."/>
        </authorList>
    </citation>
    <scope>NUCLEOTIDE SEQUENCE [LARGE SCALE GENOMIC DNA]</scope>
    <source>
        <strain evidence="1 2">Neisseria meningitidis CHUV</strain>
    </source>
</reference>
<protein>
    <submittedName>
        <fullName evidence="1">Uncharacterized protein</fullName>
    </submittedName>
</protein>
<organism evidence="1 2">
    <name type="scientific">Neisseria meningitidis serogroup B</name>
    <dbReference type="NCBI Taxonomy" id="491"/>
    <lineage>
        <taxon>Bacteria</taxon>
        <taxon>Pseudomonadati</taxon>
        <taxon>Pseudomonadota</taxon>
        <taxon>Betaproteobacteria</taxon>
        <taxon>Neisseriales</taxon>
        <taxon>Neisseriaceae</taxon>
        <taxon>Neisseria</taxon>
    </lineage>
</organism>
<dbReference type="AlphaFoldDB" id="A0A0H5QCT1"/>
<sequence>VWTPSPTFTNTSEIFKKTTCQSVCTCRKGQKFQTADNAVRTYDTSQIGILNLYLPPNNDGVCISDGITKP</sequence>
<name>A0A0H5QCT1_NEIMI</name>
<evidence type="ECO:0000313" key="1">
    <source>
        <dbReference type="EMBL" id="CRY99296.1"/>
    </source>
</evidence>
<dbReference type="Proteomes" id="UP000182715">
    <property type="component" value="Unassembled WGS sequence"/>
</dbReference>
<dbReference type="EMBL" id="CVTF01000064">
    <property type="protein sequence ID" value="CRY99296.1"/>
    <property type="molecule type" value="Genomic_DNA"/>
</dbReference>
<proteinExistence type="predicted"/>
<accession>A0A0H5QCT1</accession>
<evidence type="ECO:0000313" key="2">
    <source>
        <dbReference type="Proteomes" id="UP000182715"/>
    </source>
</evidence>
<feature type="non-terminal residue" evidence="1">
    <location>
        <position position="1"/>
    </location>
</feature>